<evidence type="ECO:0000259" key="3">
    <source>
        <dbReference type="PROSITE" id="PS50067"/>
    </source>
</evidence>
<sequence length="237" mass="26788">MYSLMCELEETFKQGHQQKRIDEDILRGKCEVVYRICRSNKDYSNPIQIFSTVTPGLFLLRYNSKDGTPLQKCVRKFRAHSVIGWEIGQEDTYIITGKQIFDRLIHGFNSNLITYGQIQTGKTYSLFGLGGQQHSQDLGIIPRFAKDLFNYSSQTLHSEITISCCETYGNAIADLLQLDKQDDFNSTQTPNENNSTFHIIDAEDCPAFHVAVKELAESTPTQGSSTPNQSDLQQQGV</sequence>
<dbReference type="InterPro" id="IPR036961">
    <property type="entry name" value="Kinesin_motor_dom_sf"/>
</dbReference>
<name>A0A5J4WKW6_9EUKA</name>
<dbReference type="SUPFAM" id="SSF52540">
    <property type="entry name" value="P-loop containing nucleoside triphosphate hydrolases"/>
    <property type="match status" value="1"/>
</dbReference>
<comment type="caution">
    <text evidence="4">The sequence shown here is derived from an EMBL/GenBank/DDBJ whole genome shotgun (WGS) entry which is preliminary data.</text>
</comment>
<feature type="binding site" evidence="1">
    <location>
        <begin position="116"/>
        <end position="123"/>
    </location>
    <ligand>
        <name>ATP</name>
        <dbReference type="ChEBI" id="CHEBI:30616"/>
    </ligand>
</feature>
<dbReference type="Proteomes" id="UP000324800">
    <property type="component" value="Unassembled WGS sequence"/>
</dbReference>
<evidence type="ECO:0000313" key="5">
    <source>
        <dbReference type="Proteomes" id="UP000324800"/>
    </source>
</evidence>
<dbReference type="InterPro" id="IPR027417">
    <property type="entry name" value="P-loop_NTPase"/>
</dbReference>
<dbReference type="SMART" id="SM00129">
    <property type="entry name" value="KISc"/>
    <property type="match status" value="1"/>
</dbReference>
<keyword evidence="1" id="KW-0505">Motor protein</keyword>
<comment type="similarity">
    <text evidence="1">Belongs to the TRAFAC class myosin-kinesin ATPase superfamily. Kinesin family.</text>
</comment>
<keyword evidence="1" id="KW-0547">Nucleotide-binding</keyword>
<evidence type="ECO:0000256" key="1">
    <source>
        <dbReference type="PROSITE-ProRule" id="PRU00283"/>
    </source>
</evidence>
<dbReference type="GO" id="GO:0007018">
    <property type="term" value="P:microtubule-based movement"/>
    <property type="evidence" value="ECO:0007669"/>
    <property type="project" value="InterPro"/>
</dbReference>
<dbReference type="GO" id="GO:0016887">
    <property type="term" value="F:ATP hydrolysis activity"/>
    <property type="evidence" value="ECO:0007669"/>
    <property type="project" value="TreeGrafter"/>
</dbReference>
<feature type="domain" description="Kinesin motor" evidence="3">
    <location>
        <begin position="46"/>
        <end position="237"/>
    </location>
</feature>
<dbReference type="OrthoDB" id="3176171at2759"/>
<accession>A0A5J4WKW6</accession>
<dbReference type="GO" id="GO:0003777">
    <property type="term" value="F:microtubule motor activity"/>
    <property type="evidence" value="ECO:0007669"/>
    <property type="project" value="InterPro"/>
</dbReference>
<feature type="region of interest" description="Disordered" evidence="2">
    <location>
        <begin position="216"/>
        <end position="237"/>
    </location>
</feature>
<dbReference type="Gene3D" id="3.40.850.10">
    <property type="entry name" value="Kinesin motor domain"/>
    <property type="match status" value="1"/>
</dbReference>
<keyword evidence="1" id="KW-0067">ATP-binding</keyword>
<evidence type="ECO:0000256" key="2">
    <source>
        <dbReference type="SAM" id="MobiDB-lite"/>
    </source>
</evidence>
<dbReference type="GO" id="GO:0005874">
    <property type="term" value="C:microtubule"/>
    <property type="evidence" value="ECO:0007669"/>
    <property type="project" value="TreeGrafter"/>
</dbReference>
<dbReference type="PROSITE" id="PS50067">
    <property type="entry name" value="KINESIN_MOTOR_2"/>
    <property type="match status" value="1"/>
</dbReference>
<dbReference type="EMBL" id="SNRW01001654">
    <property type="protein sequence ID" value="KAA6395548.1"/>
    <property type="molecule type" value="Genomic_DNA"/>
</dbReference>
<dbReference type="AlphaFoldDB" id="A0A5J4WKW6"/>
<dbReference type="GO" id="GO:0008017">
    <property type="term" value="F:microtubule binding"/>
    <property type="evidence" value="ECO:0007669"/>
    <property type="project" value="InterPro"/>
</dbReference>
<dbReference type="InterPro" id="IPR027640">
    <property type="entry name" value="Kinesin-like_fam"/>
</dbReference>
<reference evidence="4 5" key="1">
    <citation type="submission" date="2019-03" db="EMBL/GenBank/DDBJ databases">
        <title>Single cell metagenomics reveals metabolic interactions within the superorganism composed of flagellate Streblomastix strix and complex community of Bacteroidetes bacteria on its surface.</title>
        <authorList>
            <person name="Treitli S.C."/>
            <person name="Kolisko M."/>
            <person name="Husnik F."/>
            <person name="Keeling P."/>
            <person name="Hampl V."/>
        </authorList>
    </citation>
    <scope>NUCLEOTIDE SEQUENCE [LARGE SCALE GENOMIC DNA]</scope>
    <source>
        <strain evidence="4">ST1C</strain>
    </source>
</reference>
<feature type="compositionally biased region" description="Polar residues" evidence="2">
    <location>
        <begin position="218"/>
        <end position="237"/>
    </location>
</feature>
<dbReference type="GO" id="GO:0005871">
    <property type="term" value="C:kinesin complex"/>
    <property type="evidence" value="ECO:0007669"/>
    <property type="project" value="TreeGrafter"/>
</dbReference>
<dbReference type="Pfam" id="PF00225">
    <property type="entry name" value="Kinesin"/>
    <property type="match status" value="1"/>
</dbReference>
<proteinExistence type="inferred from homology"/>
<dbReference type="PANTHER" id="PTHR24115">
    <property type="entry name" value="KINESIN-RELATED"/>
    <property type="match status" value="1"/>
</dbReference>
<protein>
    <recommendedName>
        <fullName evidence="3">Kinesin motor domain-containing protein</fullName>
    </recommendedName>
</protein>
<dbReference type="GO" id="GO:0005524">
    <property type="term" value="F:ATP binding"/>
    <property type="evidence" value="ECO:0007669"/>
    <property type="project" value="UniProtKB-UniRule"/>
</dbReference>
<gene>
    <name evidence="4" type="ORF">EZS28_008928</name>
</gene>
<evidence type="ECO:0000313" key="4">
    <source>
        <dbReference type="EMBL" id="KAA6395548.1"/>
    </source>
</evidence>
<dbReference type="InterPro" id="IPR001752">
    <property type="entry name" value="Kinesin_motor_dom"/>
</dbReference>
<organism evidence="4 5">
    <name type="scientific">Streblomastix strix</name>
    <dbReference type="NCBI Taxonomy" id="222440"/>
    <lineage>
        <taxon>Eukaryota</taxon>
        <taxon>Metamonada</taxon>
        <taxon>Preaxostyla</taxon>
        <taxon>Oxymonadida</taxon>
        <taxon>Streblomastigidae</taxon>
        <taxon>Streblomastix</taxon>
    </lineage>
</organism>